<feature type="region of interest" description="Disordered" evidence="1">
    <location>
        <begin position="1"/>
        <end position="32"/>
    </location>
</feature>
<dbReference type="AlphaFoldDB" id="A0A286TA14"/>
<name>A0A286TA14_BIFBI</name>
<protein>
    <submittedName>
        <fullName evidence="2">Uncharacterized protein</fullName>
    </submittedName>
</protein>
<sequence>MMRLGAATNMVSREREARAGSSCAGRRRRRDKVAPARRIIWVLLIVWIGRHNIEASSLGGMVRNAC</sequence>
<evidence type="ECO:0000313" key="3">
    <source>
        <dbReference type="Proteomes" id="UP000262177"/>
    </source>
</evidence>
<evidence type="ECO:0000313" key="2">
    <source>
        <dbReference type="EMBL" id="BBA47067.1"/>
    </source>
</evidence>
<accession>A0A286TA14</accession>
<gene>
    <name evidence="2" type="ORF">BBJK_00021</name>
</gene>
<reference evidence="2 3" key="1">
    <citation type="journal article" date="2017" name="Biosci. Biotechnol. Biochem.">
        <title>Identification and characterization of a sulfoglycosidase from Bifidobacterium bifidum implicated in mucin glycan utilization.</title>
        <authorList>
            <person name="Katoh T."/>
            <person name="Maeshibu T."/>
            <person name="Kikkawa K."/>
            <person name="Gotoh A."/>
            <person name="Tomabechi Y."/>
            <person name="Nakamura M."/>
            <person name="Liao W.-H."/>
            <person name="Yamaguchi M."/>
            <person name="Ashida H."/>
            <person name="Yamamoto K."/>
            <person name="Katayama T."/>
        </authorList>
    </citation>
    <scope>NUCLEOTIDE SEQUENCE [LARGE SCALE GENOMIC DNA]</scope>
    <source>
        <strain evidence="2 3">JCM 7004</strain>
    </source>
</reference>
<dbReference type="EMBL" id="AP018131">
    <property type="protein sequence ID" value="BBA47067.1"/>
    <property type="molecule type" value="Genomic_DNA"/>
</dbReference>
<evidence type="ECO:0000256" key="1">
    <source>
        <dbReference type="SAM" id="MobiDB-lite"/>
    </source>
</evidence>
<organism evidence="2 3">
    <name type="scientific">Bifidobacterium bifidum LMG 13195</name>
    <dbReference type="NCBI Taxonomy" id="1207542"/>
    <lineage>
        <taxon>Bacteria</taxon>
        <taxon>Bacillati</taxon>
        <taxon>Actinomycetota</taxon>
        <taxon>Actinomycetes</taxon>
        <taxon>Bifidobacteriales</taxon>
        <taxon>Bifidobacteriaceae</taxon>
        <taxon>Bifidobacterium</taxon>
    </lineage>
</organism>
<dbReference type="Proteomes" id="UP000262177">
    <property type="component" value="Chromosome"/>
</dbReference>
<proteinExistence type="predicted"/>